<gene>
    <name evidence="3" type="ORF">AVR91_0235085</name>
</gene>
<comment type="caution">
    <text evidence="3">The sequence shown here is derived from an EMBL/GenBank/DDBJ whole genome shotgun (WGS) entry which is preliminary data.</text>
</comment>
<feature type="domain" description="GmrSD restriction endonucleases C-terminal" evidence="2">
    <location>
        <begin position="441"/>
        <end position="590"/>
    </location>
</feature>
<evidence type="ECO:0000259" key="2">
    <source>
        <dbReference type="Pfam" id="PF07510"/>
    </source>
</evidence>
<evidence type="ECO:0008006" key="5">
    <source>
        <dbReference type="Google" id="ProtNLM"/>
    </source>
</evidence>
<dbReference type="Pfam" id="PF03235">
    <property type="entry name" value="GmrSD_N"/>
    <property type="match status" value="1"/>
</dbReference>
<dbReference type="AlphaFoldDB" id="A0A1W2LJT4"/>
<evidence type="ECO:0000313" key="4">
    <source>
        <dbReference type="Proteomes" id="UP000076660"/>
    </source>
</evidence>
<sequence>MQANTLTPQKLFEPQVRYVIPVFQRPYVWEIEKQWEPLWADVRAVAEELLEAQDLAHHPEVPAHFLGAVVLDQQPNPAGYIQVRHVIDGQQRLITLQLLLNAVRQVAEKYGRSRDAALLKALVRNPEHIIEEDDELLKVWPILADRAPFQDAMDDDPANDSGEHRVSQAIVFLRERIRSWALESGEDEASDRLRSLTTTLARHLKLVVIDLEPGDNAQAIFEALNDRGSPLLAADLVKNAVFQAAERQHLDTEQLDRDYWEAVSGDFWRKELRQGRLNRPRIDVFLNYWLTMRRAHLVPSDRIFTDFRDHVLTPAEDVRTVLAELKSDAQCYRQLDSLAPYSTPGTFHYRVIEVMDIAATMPLLLWLLRPASSVPPAARDQALKAVESWLVRRMLCRTTLADTNSVVVELIKHLGLQEPHEIGTATERFLAEQTGDSRRWPLDVEVIDSLRKIRFYSVMIPRRRGRMVLEALEDSYRSPKSEDAHCPRGSLTIEHIMPVSWEKNWSTGLADDADSRLRRDHRVQRLGNLTLLTSRLNPVLSNSGWSGNEHHQGKREGIAEHSVLMLNKHLLADQARWTEEDIEERSHLLASQIAEKIWTRPA</sequence>
<dbReference type="Pfam" id="PF07510">
    <property type="entry name" value="GmrSD_C"/>
    <property type="match status" value="1"/>
</dbReference>
<dbReference type="InterPro" id="IPR011089">
    <property type="entry name" value="GmrSD_C"/>
</dbReference>
<reference evidence="3 4" key="1">
    <citation type="submission" date="2016-12" db="EMBL/GenBank/DDBJ databases">
        <title>Amycolatopsis keratiniphila subsp. keratiniphila genome sequencing and assembly.</title>
        <authorList>
            <person name="Mayilraj S."/>
            <person name="Kaur N."/>
        </authorList>
    </citation>
    <scope>NUCLEOTIDE SEQUENCE [LARGE SCALE GENOMIC DNA]</scope>
    <source>
        <strain evidence="3 4">DSM 44409</strain>
    </source>
</reference>
<evidence type="ECO:0000313" key="3">
    <source>
        <dbReference type="EMBL" id="ONF63094.1"/>
    </source>
</evidence>
<dbReference type="PANTHER" id="PTHR35149">
    <property type="entry name" value="SLL5132 PROTEIN"/>
    <property type="match status" value="1"/>
</dbReference>
<accession>A0A1W2LJT4</accession>
<proteinExistence type="predicted"/>
<dbReference type="OrthoDB" id="9798761at2"/>
<dbReference type="PANTHER" id="PTHR35149:SF1">
    <property type="entry name" value="DUF5655 DOMAIN-CONTAINING PROTEIN"/>
    <property type="match status" value="1"/>
</dbReference>
<feature type="domain" description="GmrSD restriction endonucleases N-terminal" evidence="1">
    <location>
        <begin position="11"/>
        <end position="242"/>
    </location>
</feature>
<dbReference type="InterPro" id="IPR004919">
    <property type="entry name" value="GmrSD_N"/>
</dbReference>
<evidence type="ECO:0000259" key="1">
    <source>
        <dbReference type="Pfam" id="PF03235"/>
    </source>
</evidence>
<organism evidence="3 4">
    <name type="scientific">Amycolatopsis keratiniphila subsp. keratiniphila</name>
    <dbReference type="NCBI Taxonomy" id="227715"/>
    <lineage>
        <taxon>Bacteria</taxon>
        <taxon>Bacillati</taxon>
        <taxon>Actinomycetota</taxon>
        <taxon>Actinomycetes</taxon>
        <taxon>Pseudonocardiales</taxon>
        <taxon>Pseudonocardiaceae</taxon>
        <taxon>Amycolatopsis</taxon>
        <taxon>Amycolatopsis japonica group</taxon>
    </lineage>
</organism>
<name>A0A1W2LJT4_9PSEU</name>
<dbReference type="RefSeq" id="WP_063275279.1">
    <property type="nucleotide sequence ID" value="NZ_LQMT02000038.1"/>
</dbReference>
<dbReference type="Proteomes" id="UP000076660">
    <property type="component" value="Unassembled WGS sequence"/>
</dbReference>
<protein>
    <recommendedName>
        <fullName evidence="5">DUF262 domain-containing protein</fullName>
    </recommendedName>
</protein>
<dbReference type="EMBL" id="LQMT02000038">
    <property type="protein sequence ID" value="ONF63094.1"/>
    <property type="molecule type" value="Genomic_DNA"/>
</dbReference>